<name>A0A8D9CWB0_BRACM</name>
<gene>
    <name evidence="1" type="ORF">BRAPAZ1V2_A09P30690.2</name>
</gene>
<dbReference type="Gramene" id="A09p30690.2_BraZ1">
    <property type="protein sequence ID" value="A09p30690.2_BraZ1.CDS"/>
    <property type="gene ID" value="A09g30690.2_BraZ1"/>
</dbReference>
<evidence type="ECO:0000313" key="1">
    <source>
        <dbReference type="EMBL" id="CAG7862602.1"/>
    </source>
</evidence>
<proteinExistence type="predicted"/>
<evidence type="ECO:0000313" key="2">
    <source>
        <dbReference type="Proteomes" id="UP000694005"/>
    </source>
</evidence>
<reference evidence="1 2" key="1">
    <citation type="submission" date="2021-07" db="EMBL/GenBank/DDBJ databases">
        <authorList>
            <consortium name="Genoscope - CEA"/>
            <person name="William W."/>
        </authorList>
    </citation>
    <scope>NUCLEOTIDE SEQUENCE [LARGE SCALE GENOMIC DNA]</scope>
</reference>
<accession>A0A8D9CWB0</accession>
<sequence>MRMSMSYLLIDQRGSLRLGVSVALTARSHSMVFPSDLCPSSLVSWKTLAAQRAGILICRPLPSTFV</sequence>
<dbReference type="AlphaFoldDB" id="A0A8D9CWB0"/>
<protein>
    <submittedName>
        <fullName evidence="1">Uncharacterized protein</fullName>
    </submittedName>
</protein>
<dbReference type="EMBL" id="LS974625">
    <property type="protein sequence ID" value="CAG7862602.1"/>
    <property type="molecule type" value="Genomic_DNA"/>
</dbReference>
<organism evidence="1 2">
    <name type="scientific">Brassica campestris</name>
    <name type="common">Field mustard</name>
    <dbReference type="NCBI Taxonomy" id="3711"/>
    <lineage>
        <taxon>Eukaryota</taxon>
        <taxon>Viridiplantae</taxon>
        <taxon>Streptophyta</taxon>
        <taxon>Embryophyta</taxon>
        <taxon>Tracheophyta</taxon>
        <taxon>Spermatophyta</taxon>
        <taxon>Magnoliopsida</taxon>
        <taxon>eudicotyledons</taxon>
        <taxon>Gunneridae</taxon>
        <taxon>Pentapetalae</taxon>
        <taxon>rosids</taxon>
        <taxon>malvids</taxon>
        <taxon>Brassicales</taxon>
        <taxon>Brassicaceae</taxon>
        <taxon>Brassiceae</taxon>
        <taxon>Brassica</taxon>
    </lineage>
</organism>
<dbReference type="Proteomes" id="UP000694005">
    <property type="component" value="Chromosome A09"/>
</dbReference>